<evidence type="ECO:0000256" key="2">
    <source>
        <dbReference type="ARBA" id="ARBA00008661"/>
    </source>
</evidence>
<name>A0A164PMY4_9CRUS</name>
<dbReference type="PANTHER" id="PTHR11214:SF334">
    <property type="entry name" value="HEXOSYLTRANSFERASE"/>
    <property type="match status" value="1"/>
</dbReference>
<organism evidence="13 14">
    <name type="scientific">Daphnia magna</name>
    <dbReference type="NCBI Taxonomy" id="35525"/>
    <lineage>
        <taxon>Eukaryota</taxon>
        <taxon>Metazoa</taxon>
        <taxon>Ecdysozoa</taxon>
        <taxon>Arthropoda</taxon>
        <taxon>Crustacea</taxon>
        <taxon>Branchiopoda</taxon>
        <taxon>Diplostraca</taxon>
        <taxon>Cladocera</taxon>
        <taxon>Anomopoda</taxon>
        <taxon>Daphniidae</taxon>
        <taxon>Daphnia</taxon>
    </lineage>
</organism>
<reference evidence="13 14" key="1">
    <citation type="submission" date="2016-03" db="EMBL/GenBank/DDBJ databases">
        <title>EvidentialGene: Evidence-directed Construction of Genes on Genomes.</title>
        <authorList>
            <person name="Gilbert D.G."/>
            <person name="Choi J.-H."/>
            <person name="Mockaitis K."/>
            <person name="Colbourne J."/>
            <person name="Pfrender M."/>
        </authorList>
    </citation>
    <scope>NUCLEOTIDE SEQUENCE [LARGE SCALE GENOMIC DNA]</scope>
    <source>
        <strain evidence="13 14">Xinb3</strain>
        <tissue evidence="13">Complete organism</tissue>
    </source>
</reference>
<dbReference type="STRING" id="35525.A0A164PMY4"/>
<evidence type="ECO:0000313" key="13">
    <source>
        <dbReference type="EMBL" id="KZS06980.1"/>
    </source>
</evidence>
<evidence type="ECO:0000256" key="5">
    <source>
        <dbReference type="ARBA" id="ARBA00022692"/>
    </source>
</evidence>
<evidence type="ECO:0000256" key="6">
    <source>
        <dbReference type="ARBA" id="ARBA00022968"/>
    </source>
</evidence>
<sequence length="563" mass="63693">MKYPFINSQLLRRFNKKTVFVKLFGLTVITVCIFIFLFNPPRFPVVVPVRQLTNKPETAIFNSSAVVGVVQNTRRHVLGYTGYTIQRLGLKPIPLASSLQPNTGEPVINDVLSFIYPIDISAQQNFKCRRWTNRSVELIPNIKRTLLIVVVSAAEHSAKRDLIRKTWAGPSLRKVDEIQLIFLVGSTLGEDQVIKDRLEKEHEKYEDVVQVNVVDTYANLTLKSVALLHWAYSHCPAAQLVLKCDDDTYLNFHVLSKLINKQQLKPINRLYGLGIMEDSPQRDPNNKYYISRNVWPWFKYPAFVSGGGYLLGRDTIQPLLAAVQTTPLFPLEDVYLTGICARKARIKSLSSRRIYERFIPKKMDACFVRFTAMWQTQSKLQFLQSHDIVSLVYRRSGTLTDASSVKLHYHPRGSKFNPFVCRMRPLCVLVVLFLPVILPTEAAPLPERSIVVPKFEPLISVPDFVVDPIPQSSSTVATIVSQHQHLSLNGDYAYGFVSNNGIEVEEKGGQKEIEGPDGEKTFGTASSGKYSYNIVEDGKIKKMTVVWTADEKGFRPVITISDV</sequence>
<accession>A0A164PMY4</accession>
<evidence type="ECO:0000313" key="14">
    <source>
        <dbReference type="Proteomes" id="UP000076858"/>
    </source>
</evidence>
<evidence type="ECO:0000256" key="3">
    <source>
        <dbReference type="ARBA" id="ARBA00022676"/>
    </source>
</evidence>
<keyword evidence="5 12" id="KW-0812">Transmembrane</keyword>
<keyword evidence="10" id="KW-0325">Glycoprotein</keyword>
<keyword evidence="8" id="KW-0333">Golgi apparatus</keyword>
<proteinExistence type="inferred from homology"/>
<dbReference type="GO" id="GO:0006493">
    <property type="term" value="P:protein O-linked glycosylation"/>
    <property type="evidence" value="ECO:0007669"/>
    <property type="project" value="TreeGrafter"/>
</dbReference>
<comment type="similarity">
    <text evidence="2">Belongs to the glycosyltransferase 31 family.</text>
</comment>
<evidence type="ECO:0000256" key="11">
    <source>
        <dbReference type="PROSITE-ProRule" id="PRU00497"/>
    </source>
</evidence>
<dbReference type="InterPro" id="IPR000618">
    <property type="entry name" value="Insect_cuticle"/>
</dbReference>
<keyword evidence="4 13" id="KW-0808">Transferase</keyword>
<evidence type="ECO:0000256" key="8">
    <source>
        <dbReference type="ARBA" id="ARBA00023034"/>
    </source>
</evidence>
<evidence type="ECO:0000256" key="10">
    <source>
        <dbReference type="ARBA" id="ARBA00023180"/>
    </source>
</evidence>
<dbReference type="GO" id="GO:0042302">
    <property type="term" value="F:structural constituent of cuticle"/>
    <property type="evidence" value="ECO:0007669"/>
    <property type="project" value="UniProtKB-UniRule"/>
</dbReference>
<evidence type="ECO:0000256" key="7">
    <source>
        <dbReference type="ARBA" id="ARBA00022989"/>
    </source>
</evidence>
<dbReference type="Pfam" id="PF01762">
    <property type="entry name" value="Galactosyl_T"/>
    <property type="match status" value="1"/>
</dbReference>
<keyword evidence="3 13" id="KW-0328">Glycosyltransferase</keyword>
<evidence type="ECO:0000256" key="4">
    <source>
        <dbReference type="ARBA" id="ARBA00022679"/>
    </source>
</evidence>
<keyword evidence="7 12" id="KW-1133">Transmembrane helix</keyword>
<dbReference type="FunFam" id="3.90.550.50:FF:000001">
    <property type="entry name" value="Hexosyltransferase"/>
    <property type="match status" value="1"/>
</dbReference>
<keyword evidence="9 12" id="KW-0472">Membrane</keyword>
<evidence type="ECO:0000256" key="12">
    <source>
        <dbReference type="SAM" id="Phobius"/>
    </source>
</evidence>
<comment type="subcellular location">
    <subcellularLocation>
        <location evidence="1">Golgi apparatus membrane</location>
        <topology evidence="1">Single-pass type II membrane protein</topology>
    </subcellularLocation>
</comment>
<dbReference type="AlphaFoldDB" id="A0A164PMY4"/>
<comment type="caution">
    <text evidence="13">The sequence shown here is derived from an EMBL/GenBank/DDBJ whole genome shotgun (WGS) entry which is preliminary data.</text>
</comment>
<dbReference type="Gene3D" id="3.90.550.50">
    <property type="match status" value="1"/>
</dbReference>
<feature type="transmembrane region" description="Helical" evidence="12">
    <location>
        <begin position="20"/>
        <end position="38"/>
    </location>
</feature>
<gene>
    <name evidence="13" type="ORF">APZ42_029497</name>
</gene>
<dbReference type="GO" id="GO:0000139">
    <property type="term" value="C:Golgi membrane"/>
    <property type="evidence" value="ECO:0007669"/>
    <property type="project" value="UniProtKB-SubCell"/>
</dbReference>
<dbReference type="Pfam" id="PF00379">
    <property type="entry name" value="Chitin_bind_4"/>
    <property type="match status" value="1"/>
</dbReference>
<dbReference type="GO" id="GO:0016758">
    <property type="term" value="F:hexosyltransferase activity"/>
    <property type="evidence" value="ECO:0007669"/>
    <property type="project" value="InterPro"/>
</dbReference>
<keyword evidence="11" id="KW-0193">Cuticle</keyword>
<keyword evidence="14" id="KW-1185">Reference proteome</keyword>
<dbReference type="OrthoDB" id="5512589at2759"/>
<evidence type="ECO:0000256" key="9">
    <source>
        <dbReference type="ARBA" id="ARBA00023136"/>
    </source>
</evidence>
<dbReference type="PANTHER" id="PTHR11214">
    <property type="entry name" value="BETA-1,3-N-ACETYLGLUCOSAMINYLTRANSFERASE"/>
    <property type="match status" value="1"/>
</dbReference>
<protein>
    <submittedName>
        <fullName evidence="13">Putative N-acetyllactosaminide beta-1,3-N-acetylglucosaminyltransferase 2</fullName>
    </submittedName>
</protein>
<dbReference type="InterPro" id="IPR002659">
    <property type="entry name" value="Glyco_trans_31"/>
</dbReference>
<dbReference type="Proteomes" id="UP000076858">
    <property type="component" value="Unassembled WGS sequence"/>
</dbReference>
<keyword evidence="6" id="KW-0735">Signal-anchor</keyword>
<dbReference type="EMBL" id="LRGB01002580">
    <property type="protein sequence ID" value="KZS06980.1"/>
    <property type="molecule type" value="Genomic_DNA"/>
</dbReference>
<dbReference type="PROSITE" id="PS51155">
    <property type="entry name" value="CHIT_BIND_RR_2"/>
    <property type="match status" value="1"/>
</dbReference>
<evidence type="ECO:0000256" key="1">
    <source>
        <dbReference type="ARBA" id="ARBA00004323"/>
    </source>
</evidence>